<evidence type="ECO:0000256" key="1">
    <source>
        <dbReference type="ARBA" id="ARBA00023015"/>
    </source>
</evidence>
<keyword evidence="2" id="KW-0238">DNA-binding</keyword>
<dbReference type="InterPro" id="IPR000524">
    <property type="entry name" value="Tscrpt_reg_HTH_GntR"/>
</dbReference>
<evidence type="ECO:0000313" key="6">
    <source>
        <dbReference type="EMBL" id="MCL1124049.1"/>
    </source>
</evidence>
<comment type="caution">
    <text evidence="6">The sequence shown here is derived from an EMBL/GenBank/DDBJ whole genome shotgun (WGS) entry which is preliminary data.</text>
</comment>
<evidence type="ECO:0000256" key="2">
    <source>
        <dbReference type="ARBA" id="ARBA00023125"/>
    </source>
</evidence>
<dbReference type="SUPFAM" id="SSF64288">
    <property type="entry name" value="Chorismate lyase-like"/>
    <property type="match status" value="1"/>
</dbReference>
<proteinExistence type="predicted"/>
<keyword evidence="1" id="KW-0805">Transcription regulation</keyword>
<dbReference type="Pfam" id="PF00392">
    <property type="entry name" value="GntR"/>
    <property type="match status" value="1"/>
</dbReference>
<dbReference type="InterPro" id="IPR010248">
    <property type="entry name" value="His_ut_repres"/>
</dbReference>
<dbReference type="SMART" id="SM00345">
    <property type="entry name" value="HTH_GNTR"/>
    <property type="match status" value="1"/>
</dbReference>
<evidence type="ECO:0000259" key="5">
    <source>
        <dbReference type="PROSITE" id="PS50949"/>
    </source>
</evidence>
<dbReference type="InterPro" id="IPR028978">
    <property type="entry name" value="Chorismate_lyase_/UTRA_dom_sf"/>
</dbReference>
<dbReference type="Gene3D" id="3.40.1410.10">
    <property type="entry name" value="Chorismate lyase-like"/>
    <property type="match status" value="1"/>
</dbReference>
<dbReference type="NCBIfam" id="TIGR02018">
    <property type="entry name" value="his_ut_repres"/>
    <property type="match status" value="1"/>
</dbReference>
<dbReference type="Gene3D" id="1.10.10.10">
    <property type="entry name" value="Winged helix-like DNA-binding domain superfamily/Winged helix DNA-binding domain"/>
    <property type="match status" value="1"/>
</dbReference>
<accession>A0ABT0L8M8</accession>
<keyword evidence="7" id="KW-1185">Reference proteome</keyword>
<feature type="domain" description="HTH gntR-type" evidence="5">
    <location>
        <begin position="3"/>
        <end position="71"/>
    </location>
</feature>
<dbReference type="InterPro" id="IPR050679">
    <property type="entry name" value="Bact_HTH_transcr_reg"/>
</dbReference>
<dbReference type="PANTHER" id="PTHR44846">
    <property type="entry name" value="MANNOSYL-D-GLYCERATE TRANSPORT/METABOLISM SYSTEM REPRESSOR MNGR-RELATED"/>
    <property type="match status" value="1"/>
</dbReference>
<dbReference type="PANTHER" id="PTHR44846:SF16">
    <property type="entry name" value="TRANSCRIPTIONAL REGULATOR PHNF-RELATED"/>
    <property type="match status" value="1"/>
</dbReference>
<keyword evidence="3" id="KW-0804">Transcription</keyword>
<dbReference type="Pfam" id="PF07702">
    <property type="entry name" value="UTRA"/>
    <property type="match status" value="1"/>
</dbReference>
<dbReference type="SUPFAM" id="SSF46785">
    <property type="entry name" value="Winged helix' DNA-binding domain"/>
    <property type="match status" value="1"/>
</dbReference>
<dbReference type="SMART" id="SM00866">
    <property type="entry name" value="UTRA"/>
    <property type="match status" value="1"/>
</dbReference>
<evidence type="ECO:0000256" key="3">
    <source>
        <dbReference type="ARBA" id="ARBA00023163"/>
    </source>
</evidence>
<dbReference type="InterPro" id="IPR036390">
    <property type="entry name" value="WH_DNA-bd_sf"/>
</dbReference>
<dbReference type="PRINTS" id="PR00035">
    <property type="entry name" value="HTHGNTR"/>
</dbReference>
<dbReference type="Proteomes" id="UP001203423">
    <property type="component" value="Unassembled WGS sequence"/>
</dbReference>
<protein>
    <recommendedName>
        <fullName evidence="4">Histidine utilization repressor</fullName>
    </recommendedName>
</protein>
<dbReference type="PROSITE" id="PS50949">
    <property type="entry name" value="HTH_GNTR"/>
    <property type="match status" value="1"/>
</dbReference>
<dbReference type="EMBL" id="JAKIKS010000016">
    <property type="protein sequence ID" value="MCL1124049.1"/>
    <property type="molecule type" value="Genomic_DNA"/>
</dbReference>
<evidence type="ECO:0000313" key="7">
    <source>
        <dbReference type="Proteomes" id="UP001203423"/>
    </source>
</evidence>
<name>A0ABT0L8M8_9GAMM</name>
<sequence length="238" mass="26803">MAMAKFVEIKRHIVAKIESGCWREDHKLPSENQLAKAFSCSRMTARRALTELTEIGVLRRSQGLGTFVASHKSQSSMLVIRDISHEIQARGHGYSVVLLALTQRSIDEANAINLGVNEGCRVFYSKLLHVEQGVPLQIEERYVDPHRVPHYLEQDFNQLTPHAYLSQVAPLTQAEHTIEAILADNRQCALLQIAANEPCLQISRRTWSSQGVVSFARLIHPGSRFKLDGKLFLNNEPN</sequence>
<gene>
    <name evidence="6" type="primary">hutC</name>
    <name evidence="6" type="ORF">L2764_06050</name>
</gene>
<dbReference type="RefSeq" id="WP_248939328.1">
    <property type="nucleotide sequence ID" value="NZ_JAKIKS010000016.1"/>
</dbReference>
<reference evidence="6 7" key="1">
    <citation type="submission" date="2022-01" db="EMBL/GenBank/DDBJ databases">
        <title>Whole genome-based taxonomy of the Shewanellaceae.</title>
        <authorList>
            <person name="Martin-Rodriguez A.J."/>
        </authorList>
    </citation>
    <scope>NUCLEOTIDE SEQUENCE [LARGE SCALE GENOMIC DNA]</scope>
    <source>
        <strain evidence="6 7">DSM 17177</strain>
    </source>
</reference>
<dbReference type="InterPro" id="IPR011663">
    <property type="entry name" value="UTRA"/>
</dbReference>
<dbReference type="InterPro" id="IPR036388">
    <property type="entry name" value="WH-like_DNA-bd_sf"/>
</dbReference>
<evidence type="ECO:0000256" key="4">
    <source>
        <dbReference type="NCBIfam" id="TIGR02018"/>
    </source>
</evidence>
<organism evidence="6 7">
    <name type="scientific">Shewanella surugensis</name>
    <dbReference type="NCBI Taxonomy" id="212020"/>
    <lineage>
        <taxon>Bacteria</taxon>
        <taxon>Pseudomonadati</taxon>
        <taxon>Pseudomonadota</taxon>
        <taxon>Gammaproteobacteria</taxon>
        <taxon>Alteromonadales</taxon>
        <taxon>Shewanellaceae</taxon>
        <taxon>Shewanella</taxon>
    </lineage>
</organism>
<dbReference type="CDD" id="cd07377">
    <property type="entry name" value="WHTH_GntR"/>
    <property type="match status" value="1"/>
</dbReference>